<feature type="region of interest" description="Disordered" evidence="1">
    <location>
        <begin position="69"/>
        <end position="111"/>
    </location>
</feature>
<evidence type="ECO:0000313" key="4">
    <source>
        <dbReference type="Proteomes" id="UP000293360"/>
    </source>
</evidence>
<gene>
    <name evidence="3" type="ORF">DL764_003490</name>
</gene>
<reference evidence="3 4" key="1">
    <citation type="submission" date="2018-06" db="EMBL/GenBank/DDBJ databases">
        <title>Complete Genomes of Monosporascus.</title>
        <authorList>
            <person name="Robinson A.J."/>
            <person name="Natvig D.O."/>
        </authorList>
    </citation>
    <scope>NUCLEOTIDE SEQUENCE [LARGE SCALE GENOMIC DNA]</scope>
    <source>
        <strain evidence="3 4">CBS 110550</strain>
    </source>
</reference>
<proteinExistence type="predicted"/>
<feature type="compositionally biased region" description="Low complexity" evidence="1">
    <location>
        <begin position="172"/>
        <end position="181"/>
    </location>
</feature>
<name>A0A4Q4TI54_9PEZI</name>
<sequence>MSARLQKSLLAFLGVVALARAQDVTLPVVSPTDTAINSRPTEGTLISDTTETATATVTQPSVSTTVIESPVTTSTDGGDSDDDGTTALTTTSTTATATVTSGGTTNTEGFSASLPVITDHTTMTFTGSDGQTTTEVYNEPTNSGSVIPTTVTTSTTTTEDGDEQTITPPPSESESGESGAGQENPEETVTPGAAPRVEAAVGAGFVAFVAGLLAL</sequence>
<comment type="caution">
    <text evidence="3">The sequence shown here is derived from an EMBL/GenBank/DDBJ whole genome shotgun (WGS) entry which is preliminary data.</text>
</comment>
<feature type="compositionally biased region" description="Low complexity" evidence="1">
    <location>
        <begin position="144"/>
        <end position="158"/>
    </location>
</feature>
<feature type="signal peptide" evidence="2">
    <location>
        <begin position="1"/>
        <end position="21"/>
    </location>
</feature>
<feature type="compositionally biased region" description="Polar residues" evidence="1">
    <location>
        <begin position="125"/>
        <end position="143"/>
    </location>
</feature>
<feature type="compositionally biased region" description="Low complexity" evidence="1">
    <location>
        <begin position="85"/>
        <end position="107"/>
    </location>
</feature>
<keyword evidence="4" id="KW-1185">Reference proteome</keyword>
<evidence type="ECO:0000256" key="2">
    <source>
        <dbReference type="SAM" id="SignalP"/>
    </source>
</evidence>
<dbReference type="OrthoDB" id="4776101at2759"/>
<dbReference type="Proteomes" id="UP000293360">
    <property type="component" value="Unassembled WGS sequence"/>
</dbReference>
<dbReference type="EMBL" id="QJNU01000149">
    <property type="protein sequence ID" value="RYP05932.1"/>
    <property type="molecule type" value="Genomic_DNA"/>
</dbReference>
<keyword evidence="2" id="KW-0732">Signal</keyword>
<evidence type="ECO:0000256" key="1">
    <source>
        <dbReference type="SAM" id="MobiDB-lite"/>
    </source>
</evidence>
<organism evidence="3 4">
    <name type="scientific">Monosporascus ibericus</name>
    <dbReference type="NCBI Taxonomy" id="155417"/>
    <lineage>
        <taxon>Eukaryota</taxon>
        <taxon>Fungi</taxon>
        <taxon>Dikarya</taxon>
        <taxon>Ascomycota</taxon>
        <taxon>Pezizomycotina</taxon>
        <taxon>Sordariomycetes</taxon>
        <taxon>Xylariomycetidae</taxon>
        <taxon>Xylariales</taxon>
        <taxon>Xylariales incertae sedis</taxon>
        <taxon>Monosporascus</taxon>
    </lineage>
</organism>
<accession>A0A4Q4TI54</accession>
<feature type="chain" id="PRO_5020405901" description="GPI anchored protein" evidence="2">
    <location>
        <begin position="22"/>
        <end position="215"/>
    </location>
</feature>
<feature type="region of interest" description="Disordered" evidence="1">
    <location>
        <begin position="125"/>
        <end position="195"/>
    </location>
</feature>
<dbReference type="AlphaFoldDB" id="A0A4Q4TI54"/>
<evidence type="ECO:0000313" key="3">
    <source>
        <dbReference type="EMBL" id="RYP05932.1"/>
    </source>
</evidence>
<evidence type="ECO:0008006" key="5">
    <source>
        <dbReference type="Google" id="ProtNLM"/>
    </source>
</evidence>
<protein>
    <recommendedName>
        <fullName evidence="5">GPI anchored protein</fullName>
    </recommendedName>
</protein>